<dbReference type="KEGG" id="hro:HELRODRAFT_162513"/>
<evidence type="ECO:0000256" key="5">
    <source>
        <dbReference type="ARBA" id="ARBA00022794"/>
    </source>
</evidence>
<dbReference type="AlphaFoldDB" id="T1ESS3"/>
<dbReference type="Proteomes" id="UP000015101">
    <property type="component" value="Unassembled WGS sequence"/>
</dbReference>
<organism evidence="13 14">
    <name type="scientific">Helobdella robusta</name>
    <name type="common">Californian leech</name>
    <dbReference type="NCBI Taxonomy" id="6412"/>
    <lineage>
        <taxon>Eukaryota</taxon>
        <taxon>Metazoa</taxon>
        <taxon>Spiralia</taxon>
        <taxon>Lophotrochozoa</taxon>
        <taxon>Annelida</taxon>
        <taxon>Clitellata</taxon>
        <taxon>Hirudinea</taxon>
        <taxon>Rhynchobdellida</taxon>
        <taxon>Glossiphoniidae</taxon>
        <taxon>Helobdella</taxon>
    </lineage>
</organism>
<dbReference type="InParanoid" id="T1ESS3"/>
<dbReference type="RefSeq" id="XP_009022945.1">
    <property type="nucleotide sequence ID" value="XM_009024697.1"/>
</dbReference>
<evidence type="ECO:0000313" key="14">
    <source>
        <dbReference type="Proteomes" id="UP000015101"/>
    </source>
</evidence>
<feature type="transmembrane region" description="Helical" evidence="11">
    <location>
        <begin position="142"/>
        <end position="162"/>
    </location>
</feature>
<dbReference type="GO" id="GO:0005929">
    <property type="term" value="C:cilium"/>
    <property type="evidence" value="ECO:0007669"/>
    <property type="project" value="UniProtKB-SubCell"/>
</dbReference>
<evidence type="ECO:0000256" key="3">
    <source>
        <dbReference type="ARBA" id="ARBA00008783"/>
    </source>
</evidence>
<dbReference type="HOGENOM" id="CLU_994911_0_0_1"/>
<evidence type="ECO:0000313" key="13">
    <source>
        <dbReference type="EnsemblMetazoa" id="HelroP162513"/>
    </source>
</evidence>
<dbReference type="eggNOG" id="ENOG502QTW0">
    <property type="taxonomic scope" value="Eukaryota"/>
</dbReference>
<reference evidence="12 14" key="2">
    <citation type="journal article" date="2013" name="Nature">
        <title>Insights into bilaterian evolution from three spiralian genomes.</title>
        <authorList>
            <person name="Simakov O."/>
            <person name="Marletaz F."/>
            <person name="Cho S.J."/>
            <person name="Edsinger-Gonzales E."/>
            <person name="Havlak P."/>
            <person name="Hellsten U."/>
            <person name="Kuo D.H."/>
            <person name="Larsson T."/>
            <person name="Lv J."/>
            <person name="Arendt D."/>
            <person name="Savage R."/>
            <person name="Osoegawa K."/>
            <person name="de Jong P."/>
            <person name="Grimwood J."/>
            <person name="Chapman J.A."/>
            <person name="Shapiro H."/>
            <person name="Aerts A."/>
            <person name="Otillar R.P."/>
            <person name="Terry A.Y."/>
            <person name="Boore J.L."/>
            <person name="Grigoriev I.V."/>
            <person name="Lindberg D.R."/>
            <person name="Seaver E.C."/>
            <person name="Weisblat D.A."/>
            <person name="Putnam N.H."/>
            <person name="Rokhsar D.S."/>
        </authorList>
    </citation>
    <scope>NUCLEOTIDE SEQUENCE</scope>
</reference>
<gene>
    <name evidence="13" type="primary">20199623</name>
    <name evidence="12" type="ORF">HELRODRAFT_162513</name>
</gene>
<reference evidence="13" key="3">
    <citation type="submission" date="2015-06" db="UniProtKB">
        <authorList>
            <consortium name="EnsemblMetazoa"/>
        </authorList>
    </citation>
    <scope>IDENTIFICATION</scope>
</reference>
<keyword evidence="9" id="KW-0966">Cell projection</keyword>
<evidence type="ECO:0000256" key="6">
    <source>
        <dbReference type="ARBA" id="ARBA00022989"/>
    </source>
</evidence>
<keyword evidence="7" id="KW-0969">Cilium</keyword>
<dbReference type="EMBL" id="AMQM01001100">
    <property type="status" value="NOT_ANNOTATED_CDS"/>
    <property type="molecule type" value="Genomic_DNA"/>
</dbReference>
<dbReference type="OMA" id="FGTSHAI"/>
<keyword evidence="8 11" id="KW-0472">Membrane</keyword>
<dbReference type="EMBL" id="KB097143">
    <property type="protein sequence ID" value="ESN99035.1"/>
    <property type="molecule type" value="Genomic_DNA"/>
</dbReference>
<feature type="transmembrane region" description="Helical" evidence="11">
    <location>
        <begin position="183"/>
        <end position="204"/>
    </location>
</feature>
<dbReference type="InterPro" id="IPR029409">
    <property type="entry name" value="TMEM237"/>
</dbReference>
<proteinExistence type="inferred from homology"/>
<sequence>MYAIIFSIGLSNDLEGMEEDVQSTNQIFSVNDFAKIISQQSNTVPSQADDKIYIEGSDRFKAKNRLKVDQKRAEELERSQNENMDIYPTILTSQAIQIHKIFKTFSLFVSGLFAGIALWQIITSYIMYNNGVDNFLRNHSTLSAPLQCFYYMLFAVCIVYALDRYDITHPSPHFWNKVATFQSGAFCIIIYIIGLIFSLAISNIEYRMTFHQSNSSIIDPNDSRTTNMLYIWQILNLIRGLMAIIGWGIISLKPMTDRLLKALSNYRQTITSSRDNRVLI</sequence>
<dbReference type="OrthoDB" id="550113at2759"/>
<dbReference type="STRING" id="6412.T1ESS3"/>
<dbReference type="EnsemblMetazoa" id="HelroT162513">
    <property type="protein sequence ID" value="HelroP162513"/>
    <property type="gene ID" value="HelroG162513"/>
</dbReference>
<evidence type="ECO:0000313" key="12">
    <source>
        <dbReference type="EMBL" id="ESN99035.1"/>
    </source>
</evidence>
<evidence type="ECO:0000256" key="2">
    <source>
        <dbReference type="ARBA" id="ARBA00004141"/>
    </source>
</evidence>
<dbReference type="CTD" id="20199623"/>
<keyword evidence="14" id="KW-1185">Reference proteome</keyword>
<feature type="transmembrane region" description="Helical" evidence="11">
    <location>
        <begin position="101"/>
        <end position="122"/>
    </location>
</feature>
<evidence type="ECO:0000256" key="4">
    <source>
        <dbReference type="ARBA" id="ARBA00022692"/>
    </source>
</evidence>
<dbReference type="Pfam" id="PF15383">
    <property type="entry name" value="TMEM237"/>
    <property type="match status" value="1"/>
</dbReference>
<dbReference type="GO" id="GO:0016020">
    <property type="term" value="C:membrane"/>
    <property type="evidence" value="ECO:0007669"/>
    <property type="project" value="UniProtKB-SubCell"/>
</dbReference>
<evidence type="ECO:0000256" key="1">
    <source>
        <dbReference type="ARBA" id="ARBA00004138"/>
    </source>
</evidence>
<evidence type="ECO:0000256" key="9">
    <source>
        <dbReference type="ARBA" id="ARBA00023273"/>
    </source>
</evidence>
<dbReference type="PANTHER" id="PTHR28388:SF1">
    <property type="entry name" value="TRANSMEMBRANE PROTEIN 237"/>
    <property type="match status" value="1"/>
</dbReference>
<evidence type="ECO:0000256" key="8">
    <source>
        <dbReference type="ARBA" id="ARBA00023136"/>
    </source>
</evidence>
<keyword evidence="6 11" id="KW-1133">Transmembrane helix</keyword>
<reference evidence="14" key="1">
    <citation type="submission" date="2012-12" db="EMBL/GenBank/DDBJ databases">
        <authorList>
            <person name="Hellsten U."/>
            <person name="Grimwood J."/>
            <person name="Chapman J.A."/>
            <person name="Shapiro H."/>
            <person name="Aerts A."/>
            <person name="Otillar R.P."/>
            <person name="Terry A.Y."/>
            <person name="Boore J.L."/>
            <person name="Simakov O."/>
            <person name="Marletaz F."/>
            <person name="Cho S.-J."/>
            <person name="Edsinger-Gonzales E."/>
            <person name="Havlak P."/>
            <person name="Kuo D.-H."/>
            <person name="Larsson T."/>
            <person name="Lv J."/>
            <person name="Arendt D."/>
            <person name="Savage R."/>
            <person name="Osoegawa K."/>
            <person name="de Jong P."/>
            <person name="Lindberg D.R."/>
            <person name="Seaver E.C."/>
            <person name="Weisblat D.A."/>
            <person name="Putnam N.H."/>
            <person name="Grigoriev I.V."/>
            <person name="Rokhsar D.S."/>
        </authorList>
    </citation>
    <scope>NUCLEOTIDE SEQUENCE</scope>
</reference>
<name>T1ESS3_HELRO</name>
<keyword evidence="4 11" id="KW-0812">Transmembrane</keyword>
<accession>T1ESS3</accession>
<dbReference type="GeneID" id="20199623"/>
<evidence type="ECO:0000256" key="7">
    <source>
        <dbReference type="ARBA" id="ARBA00023069"/>
    </source>
</evidence>
<protein>
    <submittedName>
        <fullName evidence="12 13">Uncharacterized protein</fullName>
    </submittedName>
</protein>
<keyword evidence="5" id="KW-0970">Cilium biogenesis/degradation</keyword>
<comment type="similarity">
    <text evidence="3">Belongs to the TMEM237 family.</text>
</comment>
<comment type="function">
    <text evidence="10">Component of the transition zone in primary cilia. Required for ciliogenesis.</text>
</comment>
<feature type="transmembrane region" description="Helical" evidence="11">
    <location>
        <begin position="230"/>
        <end position="252"/>
    </location>
</feature>
<dbReference type="GO" id="GO:0030030">
    <property type="term" value="P:cell projection organization"/>
    <property type="evidence" value="ECO:0007669"/>
    <property type="project" value="UniProtKB-KW"/>
</dbReference>
<evidence type="ECO:0000256" key="10">
    <source>
        <dbReference type="ARBA" id="ARBA00025631"/>
    </source>
</evidence>
<evidence type="ECO:0000256" key="11">
    <source>
        <dbReference type="SAM" id="Phobius"/>
    </source>
</evidence>
<comment type="subcellular location">
    <subcellularLocation>
        <location evidence="1">Cell projection</location>
        <location evidence="1">Cilium</location>
    </subcellularLocation>
    <subcellularLocation>
        <location evidence="2">Membrane</location>
        <topology evidence="2">Multi-pass membrane protein</topology>
    </subcellularLocation>
</comment>
<dbReference type="PANTHER" id="PTHR28388">
    <property type="entry name" value="TRANSMEMBRANE PROTEIN 237"/>
    <property type="match status" value="1"/>
</dbReference>